<sequence length="446" mass="49037">MKNTKAQLFVERKEEVQELGLLRPDSCWSWLVCAASGITTVLNGGIFGSFGLLLSPLMEDFGVTRFDAAWIGSLHLAFGYLLSPLGSYLSDRYSYRFTSALGNLAGMSGFLLASLSSKLWLMYLTYGFMSGCGHITSYNSCSLVVLQYFIKWRSLAVGIVQSSPAIGVLAVTQLTQAWLDEFGWRWAVRGLAGLYFVCALCSAVFVPLDHPSEVNNWDKDMIMKPPVEQTRRLSLLGNRPFLILLTSVAVNHLANYVPIMHIVKHCEQELHIAGNKAATLFTYLAVASIISRFLFCKLGDLNCLKRIRLYQCGMTISGLCIMCLPLARSFGSLATIMLVFGLMEGAMLGQLTLLVLECVGRHKINQAWGVMQCFIGMSVSIGPPLAGFMADRLGSYNPTFYTTGAVMIAGTLITSLMAFVKQQPERTEVLLSIGEELLVTEKVSVV</sequence>
<evidence type="ECO:0000313" key="4">
    <source>
        <dbReference type="EMBL" id="CAH3023625.1"/>
    </source>
</evidence>
<reference evidence="4 5" key="1">
    <citation type="submission" date="2022-05" db="EMBL/GenBank/DDBJ databases">
        <authorList>
            <consortium name="Genoscope - CEA"/>
            <person name="William W."/>
        </authorList>
    </citation>
    <scope>NUCLEOTIDE SEQUENCE [LARGE SCALE GENOMIC DNA]</scope>
</reference>
<evidence type="ECO:0000313" key="5">
    <source>
        <dbReference type="Proteomes" id="UP001159427"/>
    </source>
</evidence>
<dbReference type="InterPro" id="IPR011701">
    <property type="entry name" value="MFS"/>
</dbReference>
<dbReference type="Proteomes" id="UP001159427">
    <property type="component" value="Unassembled WGS sequence"/>
</dbReference>
<evidence type="ECO:0000256" key="2">
    <source>
        <dbReference type="SAM" id="Phobius"/>
    </source>
</evidence>
<feature type="transmembrane region" description="Helical" evidence="2">
    <location>
        <begin position="186"/>
        <end position="208"/>
    </location>
</feature>
<organism evidence="4 5">
    <name type="scientific">Porites evermanni</name>
    <dbReference type="NCBI Taxonomy" id="104178"/>
    <lineage>
        <taxon>Eukaryota</taxon>
        <taxon>Metazoa</taxon>
        <taxon>Cnidaria</taxon>
        <taxon>Anthozoa</taxon>
        <taxon>Hexacorallia</taxon>
        <taxon>Scleractinia</taxon>
        <taxon>Fungiina</taxon>
        <taxon>Poritidae</taxon>
        <taxon>Porites</taxon>
    </lineage>
</organism>
<feature type="transmembrane region" description="Helical" evidence="2">
    <location>
        <begin position="277"/>
        <end position="295"/>
    </location>
</feature>
<feature type="domain" description="Major facilitator superfamily (MFS) profile" evidence="3">
    <location>
        <begin position="29"/>
        <end position="422"/>
    </location>
</feature>
<feature type="transmembrane region" description="Helical" evidence="2">
    <location>
        <begin position="120"/>
        <end position="149"/>
    </location>
</feature>
<feature type="transmembrane region" description="Helical" evidence="2">
    <location>
        <begin position="28"/>
        <end position="54"/>
    </location>
</feature>
<protein>
    <recommendedName>
        <fullName evidence="3">Major facilitator superfamily (MFS) profile domain-containing protein</fullName>
    </recommendedName>
</protein>
<feature type="transmembrane region" description="Helical" evidence="2">
    <location>
        <begin position="66"/>
        <end position="83"/>
    </location>
</feature>
<comment type="caution">
    <text evidence="4">The sequence shown here is derived from an EMBL/GenBank/DDBJ whole genome shotgun (WGS) entry which is preliminary data.</text>
</comment>
<dbReference type="InterPro" id="IPR020846">
    <property type="entry name" value="MFS_dom"/>
</dbReference>
<keyword evidence="2" id="KW-0812">Transmembrane</keyword>
<dbReference type="PANTHER" id="PTHR11360">
    <property type="entry name" value="MONOCARBOXYLATE TRANSPORTER"/>
    <property type="match status" value="1"/>
</dbReference>
<feature type="transmembrane region" description="Helical" evidence="2">
    <location>
        <begin position="368"/>
        <end position="388"/>
    </location>
</feature>
<feature type="transmembrane region" description="Helical" evidence="2">
    <location>
        <begin position="333"/>
        <end position="356"/>
    </location>
</feature>
<name>A0ABN8M623_9CNID</name>
<dbReference type="Gene3D" id="1.20.1250.20">
    <property type="entry name" value="MFS general substrate transporter like domains"/>
    <property type="match status" value="2"/>
</dbReference>
<keyword evidence="5" id="KW-1185">Reference proteome</keyword>
<feature type="transmembrane region" description="Helical" evidence="2">
    <location>
        <begin position="155"/>
        <end position="174"/>
    </location>
</feature>
<dbReference type="SUPFAM" id="SSF103473">
    <property type="entry name" value="MFS general substrate transporter"/>
    <property type="match status" value="1"/>
</dbReference>
<keyword evidence="2" id="KW-1133">Transmembrane helix</keyword>
<evidence type="ECO:0000259" key="3">
    <source>
        <dbReference type="PROSITE" id="PS50850"/>
    </source>
</evidence>
<dbReference type="InterPro" id="IPR036259">
    <property type="entry name" value="MFS_trans_sf"/>
</dbReference>
<feature type="transmembrane region" description="Helical" evidence="2">
    <location>
        <begin position="307"/>
        <end position="327"/>
    </location>
</feature>
<accession>A0ABN8M623</accession>
<dbReference type="Pfam" id="PF07690">
    <property type="entry name" value="MFS_1"/>
    <property type="match status" value="1"/>
</dbReference>
<evidence type="ECO:0000256" key="1">
    <source>
        <dbReference type="ARBA" id="ARBA00004141"/>
    </source>
</evidence>
<dbReference type="CDD" id="cd17352">
    <property type="entry name" value="MFS_MCT_SLC16"/>
    <property type="match status" value="1"/>
</dbReference>
<feature type="transmembrane region" description="Helical" evidence="2">
    <location>
        <begin position="95"/>
        <end position="113"/>
    </location>
</feature>
<feature type="transmembrane region" description="Helical" evidence="2">
    <location>
        <begin position="400"/>
        <end position="420"/>
    </location>
</feature>
<dbReference type="InterPro" id="IPR050327">
    <property type="entry name" value="Proton-linked_MCT"/>
</dbReference>
<dbReference type="EMBL" id="CALNXI010000268">
    <property type="protein sequence ID" value="CAH3023625.1"/>
    <property type="molecule type" value="Genomic_DNA"/>
</dbReference>
<dbReference type="PROSITE" id="PS50850">
    <property type="entry name" value="MFS"/>
    <property type="match status" value="1"/>
</dbReference>
<proteinExistence type="predicted"/>
<comment type="subcellular location">
    <subcellularLocation>
        <location evidence="1">Membrane</location>
        <topology evidence="1">Multi-pass membrane protein</topology>
    </subcellularLocation>
</comment>
<gene>
    <name evidence="4" type="ORF">PEVE_00019898</name>
</gene>
<dbReference type="PANTHER" id="PTHR11360:SF251">
    <property type="entry name" value="MAJOR FACILITATOR SUPERFAMILY (MFS) PROFILE DOMAIN-CONTAINING PROTEIN"/>
    <property type="match status" value="1"/>
</dbReference>
<keyword evidence="2" id="KW-0472">Membrane</keyword>